<gene>
    <name evidence="1" type="ORF">SARC_11286</name>
</gene>
<dbReference type="RefSeq" id="XP_014150104.1">
    <property type="nucleotide sequence ID" value="XM_014294629.1"/>
</dbReference>
<reference evidence="1 2" key="1">
    <citation type="submission" date="2011-02" db="EMBL/GenBank/DDBJ databases">
        <title>The Genome Sequence of Sphaeroforma arctica JP610.</title>
        <authorList>
            <consortium name="The Broad Institute Genome Sequencing Platform"/>
            <person name="Russ C."/>
            <person name="Cuomo C."/>
            <person name="Young S.K."/>
            <person name="Zeng Q."/>
            <person name="Gargeya S."/>
            <person name="Alvarado L."/>
            <person name="Berlin A."/>
            <person name="Chapman S.B."/>
            <person name="Chen Z."/>
            <person name="Freedman E."/>
            <person name="Gellesch M."/>
            <person name="Goldberg J."/>
            <person name="Griggs A."/>
            <person name="Gujja S."/>
            <person name="Heilman E."/>
            <person name="Heiman D."/>
            <person name="Howarth C."/>
            <person name="Mehta T."/>
            <person name="Neiman D."/>
            <person name="Pearson M."/>
            <person name="Roberts A."/>
            <person name="Saif S."/>
            <person name="Shea T."/>
            <person name="Shenoy N."/>
            <person name="Sisk P."/>
            <person name="Stolte C."/>
            <person name="Sykes S."/>
            <person name="White J."/>
            <person name="Yandava C."/>
            <person name="Burger G."/>
            <person name="Gray M.W."/>
            <person name="Holland P.W.H."/>
            <person name="King N."/>
            <person name="Lang F.B.F."/>
            <person name="Roger A.J."/>
            <person name="Ruiz-Trillo I."/>
            <person name="Haas B."/>
            <person name="Nusbaum C."/>
            <person name="Birren B."/>
        </authorList>
    </citation>
    <scope>NUCLEOTIDE SEQUENCE [LARGE SCALE GENOMIC DNA]</scope>
    <source>
        <strain evidence="1 2">JP610</strain>
    </source>
</reference>
<name>A0A0L0FHF0_9EUKA</name>
<organism evidence="1 2">
    <name type="scientific">Sphaeroforma arctica JP610</name>
    <dbReference type="NCBI Taxonomy" id="667725"/>
    <lineage>
        <taxon>Eukaryota</taxon>
        <taxon>Ichthyosporea</taxon>
        <taxon>Ichthyophonida</taxon>
        <taxon>Sphaeroforma</taxon>
    </lineage>
</organism>
<proteinExistence type="predicted"/>
<dbReference type="GeneID" id="25911790"/>
<dbReference type="AlphaFoldDB" id="A0A0L0FHF0"/>
<accession>A0A0L0FHF0</accession>
<protein>
    <submittedName>
        <fullName evidence="1">Uncharacterized protein</fullName>
    </submittedName>
</protein>
<evidence type="ECO:0000313" key="2">
    <source>
        <dbReference type="Proteomes" id="UP000054560"/>
    </source>
</evidence>
<sequence length="173" mass="19552">MLYVNGGDLFDCVQSVERLLQFEAQSIQRPQSHSKPIITLIIDNQCLESISLIPAAYNLQLRCVLLPRSRRHLLPYVQRHTGTTHYIEYRNTDPESFTEPCLDFMEGPYMHSDPIDKNKDQDELTEECKEKLDAAIRAQLGSAGGGFVCMLTSSISKRIGSLYIVVLTLVYGV</sequence>
<dbReference type="Proteomes" id="UP000054560">
    <property type="component" value="Unassembled WGS sequence"/>
</dbReference>
<keyword evidence="2" id="KW-1185">Reference proteome</keyword>
<dbReference type="EMBL" id="KQ243206">
    <property type="protein sequence ID" value="KNC76202.1"/>
    <property type="molecule type" value="Genomic_DNA"/>
</dbReference>
<evidence type="ECO:0000313" key="1">
    <source>
        <dbReference type="EMBL" id="KNC76202.1"/>
    </source>
</evidence>